<feature type="transmembrane region" description="Helical" evidence="1">
    <location>
        <begin position="6"/>
        <end position="25"/>
    </location>
</feature>
<evidence type="ECO:0000256" key="1">
    <source>
        <dbReference type="SAM" id="Phobius"/>
    </source>
</evidence>
<organism evidence="2 3">
    <name type="scientific">Salibacterium salarium</name>
    <dbReference type="NCBI Taxonomy" id="284579"/>
    <lineage>
        <taxon>Bacteria</taxon>
        <taxon>Bacillati</taxon>
        <taxon>Bacillota</taxon>
        <taxon>Bacilli</taxon>
        <taxon>Bacillales</taxon>
        <taxon>Bacillaceae</taxon>
    </lineage>
</organism>
<keyword evidence="1" id="KW-1133">Transmembrane helix</keyword>
<evidence type="ECO:0000313" key="2">
    <source>
        <dbReference type="EMBL" id="RSL32077.1"/>
    </source>
</evidence>
<accession>A0A428N174</accession>
<gene>
    <name evidence="2" type="ORF">D7Z54_17940</name>
</gene>
<keyword evidence="3" id="KW-1185">Reference proteome</keyword>
<evidence type="ECO:0000313" key="3">
    <source>
        <dbReference type="Proteomes" id="UP000275076"/>
    </source>
</evidence>
<proteinExistence type="predicted"/>
<protein>
    <submittedName>
        <fullName evidence="2">Uncharacterized protein</fullName>
    </submittedName>
</protein>
<feature type="transmembrane region" description="Helical" evidence="1">
    <location>
        <begin position="32"/>
        <end position="54"/>
    </location>
</feature>
<keyword evidence="1" id="KW-0812">Transmembrane</keyword>
<dbReference type="OrthoDB" id="2974161at2"/>
<comment type="caution">
    <text evidence="2">The sequence shown here is derived from an EMBL/GenBank/DDBJ whole genome shotgun (WGS) entry which is preliminary data.</text>
</comment>
<dbReference type="Proteomes" id="UP000275076">
    <property type="component" value="Unassembled WGS sequence"/>
</dbReference>
<dbReference type="EMBL" id="RBVX01000018">
    <property type="protein sequence ID" value="RSL32077.1"/>
    <property type="molecule type" value="Genomic_DNA"/>
</dbReference>
<dbReference type="RefSeq" id="WP_125557556.1">
    <property type="nucleotide sequence ID" value="NZ_RBVX01000018.1"/>
</dbReference>
<reference evidence="2 3" key="1">
    <citation type="submission" date="2018-10" db="EMBL/GenBank/DDBJ databases">
        <title>Draft genome sequence of Bacillus salarius IM0101, isolated from a hypersaline soil in Inner Mongolia, China.</title>
        <authorList>
            <person name="Yamprayoonswat W."/>
            <person name="Boonvisut S."/>
            <person name="Jumpathong W."/>
            <person name="Sittihan S."/>
            <person name="Ruangsuj P."/>
            <person name="Wanthongcharoen S."/>
            <person name="Thongpramul N."/>
            <person name="Pimmason S."/>
            <person name="Yu B."/>
            <person name="Yasawong M."/>
        </authorList>
    </citation>
    <scope>NUCLEOTIDE SEQUENCE [LARGE SCALE GENOMIC DNA]</scope>
    <source>
        <strain evidence="2 3">IM0101</strain>
    </source>
</reference>
<keyword evidence="1" id="KW-0472">Membrane</keyword>
<name>A0A428N174_9BACI</name>
<sequence length="65" mass="7049">MDLTVFLIGAALFGAGFFLLLFFLMSKKKLTIPFMMMGTGVIICFFGLALSSPLKEESAILPLKG</sequence>
<dbReference type="AlphaFoldDB" id="A0A428N174"/>